<gene>
    <name evidence="2" type="ORF">QQ91_0012250</name>
</gene>
<evidence type="ECO:0000313" key="2">
    <source>
        <dbReference type="EMBL" id="MCM1983589.1"/>
    </source>
</evidence>
<accession>A0ABD4T4J7</accession>
<keyword evidence="3" id="KW-1185">Reference proteome</keyword>
<reference evidence="2 3" key="1">
    <citation type="journal article" date="2015" name="Genome Announc.">
        <title>Draft Genome Sequence of Filamentous Marine Cyanobacterium Lyngbya confervoides Strain BDU141951.</title>
        <authorList>
            <person name="Chandrababunaidu M.M."/>
            <person name="Sen D."/>
            <person name="Tripathy S."/>
        </authorList>
    </citation>
    <scope>NUCLEOTIDE SEQUENCE [LARGE SCALE GENOMIC DNA]</scope>
    <source>
        <strain evidence="2 3">BDU141951</strain>
    </source>
</reference>
<dbReference type="EMBL" id="JTHE03000065">
    <property type="protein sequence ID" value="MCM1983589.1"/>
    <property type="molecule type" value="Genomic_DNA"/>
</dbReference>
<organism evidence="2 3">
    <name type="scientific">Lyngbya confervoides BDU141951</name>
    <dbReference type="NCBI Taxonomy" id="1574623"/>
    <lineage>
        <taxon>Bacteria</taxon>
        <taxon>Bacillati</taxon>
        <taxon>Cyanobacteriota</taxon>
        <taxon>Cyanophyceae</taxon>
        <taxon>Oscillatoriophycideae</taxon>
        <taxon>Oscillatoriales</taxon>
        <taxon>Microcoleaceae</taxon>
        <taxon>Lyngbya</taxon>
    </lineage>
</organism>
<dbReference type="SUPFAM" id="SSF56281">
    <property type="entry name" value="Metallo-hydrolase/oxidoreductase"/>
    <property type="match status" value="1"/>
</dbReference>
<dbReference type="PANTHER" id="PTHR36839">
    <property type="entry name" value="METALLO-BETA-LACTAMASE FAMILY PROTEIN (AFU_ORTHOLOGUE AFUA_5G12770)"/>
    <property type="match status" value="1"/>
</dbReference>
<dbReference type="InterPro" id="IPR036866">
    <property type="entry name" value="RibonucZ/Hydroxyglut_hydro"/>
</dbReference>
<name>A0ABD4T4J7_9CYAN</name>
<dbReference type="AlphaFoldDB" id="A0ABD4T4J7"/>
<evidence type="ECO:0000259" key="1">
    <source>
        <dbReference type="SMART" id="SM00849"/>
    </source>
</evidence>
<dbReference type="InterPro" id="IPR001279">
    <property type="entry name" value="Metallo-B-lactamas"/>
</dbReference>
<dbReference type="SMART" id="SM00849">
    <property type="entry name" value="Lactamase_B"/>
    <property type="match status" value="1"/>
</dbReference>
<dbReference type="Proteomes" id="UP000031561">
    <property type="component" value="Unassembled WGS sequence"/>
</dbReference>
<sequence>MTVPEALLTAYLCSTCGTQFAPSRQVPERCPICEDDRQYVGHQGQQWTTLAQLQQDHRNRIEQQEAGLYGIGTEPAFAIGQRALLVQSGSGNLLWDCISLIDESTIQALKALGGIAAIAISHPHYYSSAVEWAHAFGAPLYLHEADRRWVMRPDAAIHFWAGDTLQVQQEITLIRAGGHFPGGTLCHWATGTEGRGTLLSGDIIQVVADRAWVSFMYSYPNLIPLPATKIRQIVHAVEPYEFDRVYGAWWQAIVASEAKASVHRSADRYIRAIEGRHPQASR</sequence>
<proteinExistence type="predicted"/>
<protein>
    <recommendedName>
        <fullName evidence="1">Metallo-beta-lactamase domain-containing protein</fullName>
    </recommendedName>
</protein>
<comment type="caution">
    <text evidence="2">The sequence shown here is derived from an EMBL/GenBank/DDBJ whole genome shotgun (WGS) entry which is preliminary data.</text>
</comment>
<dbReference type="RefSeq" id="WP_166282450.1">
    <property type="nucleotide sequence ID" value="NZ_JTHE03000065.1"/>
</dbReference>
<dbReference type="Gene3D" id="3.60.15.10">
    <property type="entry name" value="Ribonuclease Z/Hydroxyacylglutathione hydrolase-like"/>
    <property type="match status" value="1"/>
</dbReference>
<dbReference type="PANTHER" id="PTHR36839:SF1">
    <property type="entry name" value="METALLO-BETA-LACTAMASE FAMILY PROTEIN (AFU_ORTHOLOGUE AFUA_5G12770)"/>
    <property type="match status" value="1"/>
</dbReference>
<feature type="domain" description="Metallo-beta-lactamase" evidence="1">
    <location>
        <begin position="80"/>
        <end position="249"/>
    </location>
</feature>
<evidence type="ECO:0000313" key="3">
    <source>
        <dbReference type="Proteomes" id="UP000031561"/>
    </source>
</evidence>